<dbReference type="PANTHER" id="PTHR24028">
    <property type="entry name" value="CADHERIN-87A"/>
    <property type="match status" value="1"/>
</dbReference>
<evidence type="ECO:0000256" key="10">
    <source>
        <dbReference type="ARBA" id="ARBA00023180"/>
    </source>
</evidence>
<evidence type="ECO:0000259" key="14">
    <source>
        <dbReference type="PROSITE" id="PS50268"/>
    </source>
</evidence>
<keyword evidence="4 13" id="KW-0732">Signal</keyword>
<sequence>MCAAGRRWGRRERALLWCVLVAAWEAAWGQLRYSVPEEMPKGSFVGDVAKDLGLELPALRDRGVRILDRGRTQYFALHGKTGHLVTAERIDREQLCRLVEKCVLRCEVIVEGEMKFFEIEVEITDINDNAPSFRESQKELRMSETTALGSRFPLAEAHDPDSGRNSLQSYELSGDEHFSLAVQAGPGGDQRPELVLAKALDREEAAFHELVLRASDGGEPARTGTARIRVAVLDANDNAPVFSQAEYTLRVPEDVPVGSTLVTVTATDADEGIYGHVKYSLKKATDLASEIFQLDAETGAITLLRSLDFEEGDSHELEVQAEDGGGLSDTAKVAITVTDVNDNAPELTVSSSLSAISEDAPPGTVVALLHVQDRDSGANGEVRCSLDGGVPFRLRSSQGSYYSVVTARELDREEVAEYNVTVRAADGGSPALWSSAVLALRVLDVNDNAPVFAEARYSARLPENNAAGALVLTVRAADADWGQNARVRYRLLEGRVRGAPLSSYVSVQAETGALYALRSFDYEEVREVGLWVRAEDGGAPALSSNVSVRLVIVDENDNAPQVLYPPPAPAPGAGWAGVELAPRSAEPGALVAKVVAVDADAGQNAWLSYELAKATDSTATVRVFVLDRNDNAPRVLWPAAGAGVVPRSAEAGYLVAKVVAVDADAGRNAWLSYELVQAPEPALFRVGLHSGEVRTARAVSERDAAKQRLVAVVKDHGQPALSATATLHVVLAESLQEALPELSERAAGADSPAELQFYLVLALALLSALFLLSVALAVLARVRRAGPPAVLRCLGAQRFSVAGAAFPADFCEGTLPYSYNLCVAPGRAVAEGAWLPPPPPSLAAEELLGAELCYVLAVFFF</sequence>
<dbReference type="InterPro" id="IPR032455">
    <property type="entry name" value="Cadherin_C"/>
</dbReference>
<evidence type="ECO:0000256" key="11">
    <source>
        <dbReference type="PROSITE-ProRule" id="PRU00043"/>
    </source>
</evidence>
<keyword evidence="2" id="KW-1003">Cell membrane</keyword>
<dbReference type="GeneTree" id="ENSGT00940000159725"/>
<dbReference type="Pfam" id="PF00028">
    <property type="entry name" value="Cadherin"/>
    <property type="match status" value="5"/>
</dbReference>
<dbReference type="Proteomes" id="UP000472275">
    <property type="component" value="Chromosome 22"/>
</dbReference>
<evidence type="ECO:0000256" key="4">
    <source>
        <dbReference type="ARBA" id="ARBA00022729"/>
    </source>
</evidence>
<feature type="domain" description="Cadherin" evidence="14">
    <location>
        <begin position="74"/>
        <end position="133"/>
    </location>
</feature>
<keyword evidence="8 12" id="KW-1133">Transmembrane helix</keyword>
<feature type="domain" description="Cadherin" evidence="14">
    <location>
        <begin position="134"/>
        <end position="242"/>
    </location>
</feature>
<dbReference type="PANTHER" id="PTHR24028:SF234">
    <property type="entry name" value="PROTOCADHERIN GAMMA-A3"/>
    <property type="match status" value="1"/>
</dbReference>
<evidence type="ECO:0000256" key="2">
    <source>
        <dbReference type="ARBA" id="ARBA00022475"/>
    </source>
</evidence>
<evidence type="ECO:0000256" key="5">
    <source>
        <dbReference type="ARBA" id="ARBA00022737"/>
    </source>
</evidence>
<evidence type="ECO:0000256" key="12">
    <source>
        <dbReference type="SAM" id="Phobius"/>
    </source>
</evidence>
<feature type="domain" description="Cadherin" evidence="14">
    <location>
        <begin position="594"/>
        <end position="635"/>
    </location>
</feature>
<evidence type="ECO:0000256" key="7">
    <source>
        <dbReference type="ARBA" id="ARBA00022889"/>
    </source>
</evidence>
<dbReference type="Pfam" id="PF16492">
    <property type="entry name" value="Cadherin_C_2"/>
    <property type="match status" value="1"/>
</dbReference>
<keyword evidence="9 12" id="KW-0472">Membrane</keyword>
<dbReference type="FunFam" id="2.60.40.60:FF:000002">
    <property type="entry name" value="Protocadherin alpha 2"/>
    <property type="match status" value="1"/>
</dbReference>
<dbReference type="FunFam" id="2.60.40.60:FF:000006">
    <property type="entry name" value="Protocadherin alpha 2"/>
    <property type="match status" value="1"/>
</dbReference>
<dbReference type="GO" id="GO:0005509">
    <property type="term" value="F:calcium ion binding"/>
    <property type="evidence" value="ECO:0007669"/>
    <property type="project" value="UniProtKB-UniRule"/>
</dbReference>
<dbReference type="AlphaFoldDB" id="A0A663EX81"/>
<evidence type="ECO:0000256" key="13">
    <source>
        <dbReference type="SAM" id="SignalP"/>
    </source>
</evidence>
<keyword evidence="10" id="KW-0325">Glycoprotein</keyword>
<evidence type="ECO:0000256" key="3">
    <source>
        <dbReference type="ARBA" id="ARBA00022692"/>
    </source>
</evidence>
<dbReference type="Gene3D" id="2.60.40.60">
    <property type="entry name" value="Cadherins"/>
    <property type="match status" value="7"/>
</dbReference>
<dbReference type="InterPro" id="IPR020894">
    <property type="entry name" value="Cadherin_CS"/>
</dbReference>
<dbReference type="InterPro" id="IPR013164">
    <property type="entry name" value="Cadherin_N"/>
</dbReference>
<dbReference type="CDD" id="cd11304">
    <property type="entry name" value="Cadherin_repeat"/>
    <property type="match status" value="6"/>
</dbReference>
<dbReference type="InterPro" id="IPR015919">
    <property type="entry name" value="Cadherin-like_sf"/>
</dbReference>
<evidence type="ECO:0000256" key="8">
    <source>
        <dbReference type="ARBA" id="ARBA00022989"/>
    </source>
</evidence>
<dbReference type="PROSITE" id="PS00232">
    <property type="entry name" value="CADHERIN_1"/>
    <property type="match status" value="4"/>
</dbReference>
<proteinExistence type="predicted"/>
<keyword evidence="5" id="KW-0677">Repeat</keyword>
<feature type="signal peptide" evidence="13">
    <location>
        <begin position="1"/>
        <end position="29"/>
    </location>
</feature>
<feature type="domain" description="Cadherin" evidence="14">
    <location>
        <begin position="645"/>
        <end position="742"/>
    </location>
</feature>
<feature type="domain" description="Cadherin" evidence="14">
    <location>
        <begin position="348"/>
        <end position="452"/>
    </location>
</feature>
<evidence type="ECO:0000256" key="6">
    <source>
        <dbReference type="ARBA" id="ARBA00022837"/>
    </source>
</evidence>
<accession>A0A663EX81</accession>
<feature type="domain" description="Cadherin" evidence="14">
    <location>
        <begin position="243"/>
        <end position="347"/>
    </location>
</feature>
<reference evidence="15" key="1">
    <citation type="submission" date="2025-08" db="UniProtKB">
        <authorList>
            <consortium name="Ensembl"/>
        </authorList>
    </citation>
    <scope>IDENTIFICATION</scope>
</reference>
<feature type="domain" description="Cadherin" evidence="14">
    <location>
        <begin position="453"/>
        <end position="562"/>
    </location>
</feature>
<name>A0A663EX81_AQUCH</name>
<dbReference type="SUPFAM" id="SSF49313">
    <property type="entry name" value="Cadherin-like"/>
    <property type="match status" value="7"/>
</dbReference>
<comment type="subcellular location">
    <subcellularLocation>
        <location evidence="1">Cell membrane</location>
        <topology evidence="1">Single-pass type I membrane protein</topology>
    </subcellularLocation>
</comment>
<evidence type="ECO:0000313" key="16">
    <source>
        <dbReference type="Proteomes" id="UP000472275"/>
    </source>
</evidence>
<dbReference type="SMART" id="SM00112">
    <property type="entry name" value="CA"/>
    <property type="match status" value="6"/>
</dbReference>
<feature type="chain" id="PRO_5025682500" description="Cadherin domain-containing protein" evidence="13">
    <location>
        <begin position="30"/>
        <end position="861"/>
    </location>
</feature>
<organism evidence="15 16">
    <name type="scientific">Aquila chrysaetos chrysaetos</name>
    <dbReference type="NCBI Taxonomy" id="223781"/>
    <lineage>
        <taxon>Eukaryota</taxon>
        <taxon>Metazoa</taxon>
        <taxon>Chordata</taxon>
        <taxon>Craniata</taxon>
        <taxon>Vertebrata</taxon>
        <taxon>Euteleostomi</taxon>
        <taxon>Archelosauria</taxon>
        <taxon>Archosauria</taxon>
        <taxon>Dinosauria</taxon>
        <taxon>Saurischia</taxon>
        <taxon>Theropoda</taxon>
        <taxon>Coelurosauria</taxon>
        <taxon>Aves</taxon>
        <taxon>Neognathae</taxon>
        <taxon>Neoaves</taxon>
        <taxon>Telluraves</taxon>
        <taxon>Accipitrimorphae</taxon>
        <taxon>Accipitriformes</taxon>
        <taxon>Accipitridae</taxon>
        <taxon>Accipitrinae</taxon>
        <taxon>Aquila</taxon>
    </lineage>
</organism>
<dbReference type="Ensembl" id="ENSACCT00020017335.1">
    <property type="protein sequence ID" value="ENSACCP00020016614.1"/>
    <property type="gene ID" value="ENSACCG00020011350.1"/>
</dbReference>
<evidence type="ECO:0000313" key="15">
    <source>
        <dbReference type="Ensembl" id="ENSACCP00020016614.1"/>
    </source>
</evidence>
<keyword evidence="6 11" id="KW-0106">Calcium</keyword>
<reference evidence="15" key="2">
    <citation type="submission" date="2025-09" db="UniProtKB">
        <authorList>
            <consortium name="Ensembl"/>
        </authorList>
    </citation>
    <scope>IDENTIFICATION</scope>
</reference>
<dbReference type="FunFam" id="2.60.40.60:FF:000001">
    <property type="entry name" value="Protocadherin alpha 2"/>
    <property type="match status" value="1"/>
</dbReference>
<dbReference type="InterPro" id="IPR002126">
    <property type="entry name" value="Cadherin-like_dom"/>
</dbReference>
<dbReference type="FunFam" id="2.60.40.60:FF:000018">
    <property type="entry name" value="Protocadherin gamma c3"/>
    <property type="match status" value="1"/>
</dbReference>
<protein>
    <recommendedName>
        <fullName evidence="14">Cadherin domain-containing protein</fullName>
    </recommendedName>
</protein>
<evidence type="ECO:0000256" key="9">
    <source>
        <dbReference type="ARBA" id="ARBA00023136"/>
    </source>
</evidence>
<dbReference type="GO" id="GO:0007156">
    <property type="term" value="P:homophilic cell adhesion via plasma membrane adhesion molecules"/>
    <property type="evidence" value="ECO:0007669"/>
    <property type="project" value="InterPro"/>
</dbReference>
<keyword evidence="16" id="KW-1185">Reference proteome</keyword>
<dbReference type="InterPro" id="IPR050174">
    <property type="entry name" value="Protocadherin/Cadherin-CA"/>
</dbReference>
<dbReference type="GO" id="GO:0005886">
    <property type="term" value="C:plasma membrane"/>
    <property type="evidence" value="ECO:0007669"/>
    <property type="project" value="UniProtKB-SubCell"/>
</dbReference>
<keyword evidence="3 12" id="KW-0812">Transmembrane</keyword>
<keyword evidence="7" id="KW-0130">Cell adhesion</keyword>
<dbReference type="Pfam" id="PF08266">
    <property type="entry name" value="Cadherin_2"/>
    <property type="match status" value="1"/>
</dbReference>
<dbReference type="PROSITE" id="PS50268">
    <property type="entry name" value="CADHERIN_2"/>
    <property type="match status" value="7"/>
</dbReference>
<dbReference type="PRINTS" id="PR00205">
    <property type="entry name" value="CADHERIN"/>
</dbReference>
<feature type="transmembrane region" description="Helical" evidence="12">
    <location>
        <begin position="757"/>
        <end position="779"/>
    </location>
</feature>
<evidence type="ECO:0000256" key="1">
    <source>
        <dbReference type="ARBA" id="ARBA00004251"/>
    </source>
</evidence>
<dbReference type="FunFam" id="2.60.40.60:FF:000248">
    <property type="entry name" value="Protocadherin 10"/>
    <property type="match status" value="1"/>
</dbReference>
<dbReference type="FunFam" id="2.60.40.60:FF:000004">
    <property type="entry name" value="Protocadherin 1 gamma 2"/>
    <property type="match status" value="2"/>
</dbReference>